<reference evidence="1 2" key="1">
    <citation type="submission" date="2016-01" db="EMBL/GenBank/DDBJ databases">
        <title>The draft genome sequence of Aquimarina sp. RZW4-3-2.</title>
        <authorList>
            <person name="Wang Y."/>
        </authorList>
    </citation>
    <scope>NUCLEOTIDE SEQUENCE [LARGE SCALE GENOMIC DNA]</scope>
    <source>
        <strain evidence="1 2">RZW4-3-2</strain>
    </source>
</reference>
<gene>
    <name evidence="1" type="ORF">AWE51_07350</name>
</gene>
<accession>A0A163AS57</accession>
<keyword evidence="2" id="KW-1185">Reference proteome</keyword>
<protein>
    <recommendedName>
        <fullName evidence="3">DUF1569 domain-containing protein</fullName>
    </recommendedName>
</protein>
<organism evidence="1 2">
    <name type="scientific">Aquimarina aggregata</name>
    <dbReference type="NCBI Taxonomy" id="1642818"/>
    <lineage>
        <taxon>Bacteria</taxon>
        <taxon>Pseudomonadati</taxon>
        <taxon>Bacteroidota</taxon>
        <taxon>Flavobacteriia</taxon>
        <taxon>Flavobacteriales</taxon>
        <taxon>Flavobacteriaceae</taxon>
        <taxon>Aquimarina</taxon>
    </lineage>
</organism>
<dbReference type="InterPro" id="IPR011463">
    <property type="entry name" value="DUF1569"/>
</dbReference>
<dbReference type="EMBL" id="LQRT01000013">
    <property type="protein sequence ID" value="KZS40759.1"/>
    <property type="molecule type" value="Genomic_DNA"/>
</dbReference>
<dbReference type="SUPFAM" id="SSF109854">
    <property type="entry name" value="DinB/YfiT-like putative metalloenzymes"/>
    <property type="match status" value="1"/>
</dbReference>
<dbReference type="AlphaFoldDB" id="A0A163AS57"/>
<dbReference type="InterPro" id="IPR034660">
    <property type="entry name" value="DinB/YfiT-like"/>
</dbReference>
<dbReference type="OrthoDB" id="2599194at2"/>
<proteinExistence type="predicted"/>
<dbReference type="Proteomes" id="UP000076715">
    <property type="component" value="Unassembled WGS sequence"/>
</dbReference>
<dbReference type="RefSeq" id="WP_066314501.1">
    <property type="nucleotide sequence ID" value="NZ_CANLSS010000008.1"/>
</dbReference>
<comment type="caution">
    <text evidence="1">The sequence shown here is derived from an EMBL/GenBank/DDBJ whole genome shotgun (WGS) entry which is preliminary data.</text>
</comment>
<name>A0A163AS57_9FLAO</name>
<dbReference type="Pfam" id="PF07606">
    <property type="entry name" value="DUF1569"/>
    <property type="match status" value="1"/>
</dbReference>
<dbReference type="STRING" id="1642818.AWE51_07350"/>
<evidence type="ECO:0000313" key="2">
    <source>
        <dbReference type="Proteomes" id="UP000076715"/>
    </source>
</evidence>
<evidence type="ECO:0008006" key="3">
    <source>
        <dbReference type="Google" id="ProtNLM"/>
    </source>
</evidence>
<evidence type="ECO:0000313" key="1">
    <source>
        <dbReference type="EMBL" id="KZS40759.1"/>
    </source>
</evidence>
<dbReference type="Gene3D" id="1.20.120.450">
    <property type="entry name" value="dinb family like domain"/>
    <property type="match status" value="1"/>
</dbReference>
<sequence>MKSLFEKSTLDEIENRIKQLSDDEKPLWGKMTTSQMLNHCQFPLKIALQKNHPHLKPNVLAKIFFKKSLYNDKPWRKSLPTHAKLKVTDQKEFIKEKDELLSLVSEFANQRNKKEWDPHPMFGKFTNEQWGQMQYKHLDHHLQQFNV</sequence>